<reference evidence="1 2" key="1">
    <citation type="submission" date="2019-07" db="EMBL/GenBank/DDBJ databases">
        <title>Diversity of Bacteria from Kongsfjorden, Arctic.</title>
        <authorList>
            <person name="Yu Y."/>
        </authorList>
    </citation>
    <scope>NUCLEOTIDE SEQUENCE [LARGE SCALE GENOMIC DNA]</scope>
    <source>
        <strain evidence="1 2">SM1923</strain>
    </source>
</reference>
<dbReference type="RefSeq" id="WP_144727789.1">
    <property type="nucleotide sequence ID" value="NZ_CAWOWR010000147.1"/>
</dbReference>
<organism evidence="1 2">
    <name type="scientific">Cobetia crustatorum</name>
    <dbReference type="NCBI Taxonomy" id="553385"/>
    <lineage>
        <taxon>Bacteria</taxon>
        <taxon>Pseudomonadati</taxon>
        <taxon>Pseudomonadota</taxon>
        <taxon>Gammaproteobacteria</taxon>
        <taxon>Oceanospirillales</taxon>
        <taxon>Halomonadaceae</taxon>
        <taxon>Cobetia</taxon>
    </lineage>
</organism>
<name>A0A558HHU9_9GAMM</name>
<keyword evidence="2" id="KW-1185">Reference proteome</keyword>
<dbReference type="AlphaFoldDB" id="A0A558HHU9"/>
<dbReference type="EMBL" id="VNFH01000009">
    <property type="protein sequence ID" value="TVU68693.1"/>
    <property type="molecule type" value="Genomic_DNA"/>
</dbReference>
<proteinExistence type="predicted"/>
<accession>A0A558HHU9</accession>
<evidence type="ECO:0000313" key="1">
    <source>
        <dbReference type="EMBL" id="TVU68693.1"/>
    </source>
</evidence>
<protein>
    <submittedName>
        <fullName evidence="1">Uncharacterized protein</fullName>
    </submittedName>
</protein>
<evidence type="ECO:0000313" key="2">
    <source>
        <dbReference type="Proteomes" id="UP000319941"/>
    </source>
</evidence>
<comment type="caution">
    <text evidence="1">The sequence shown here is derived from an EMBL/GenBank/DDBJ whole genome shotgun (WGS) entry which is preliminary data.</text>
</comment>
<dbReference type="Proteomes" id="UP000319941">
    <property type="component" value="Unassembled WGS sequence"/>
</dbReference>
<dbReference type="OrthoDB" id="583587at2"/>
<gene>
    <name evidence="1" type="ORF">FQP86_12920</name>
</gene>
<sequence>MNQAIGTDIKEKGWCQGSILQDGALLEQDNPKREAFGVVISQSCDIVNNNLETEPYVEVLIATITTDVVASLMYGKNPRVLHVYLQKLSGDPIVLELKPWKKVLISREEFINRKPADDCFLNKSDVIVVKTWMANRYIRGALPDDFNNMISEKSFRRKWEKSHKKMNPYISELLVKLYPEGDLKGEDKYSVNLLALVPVIHEERLMEARQEVKRIGELLKSIGMDVKAEASLEDKIPYSVVREMTRFPLEHLSFKGDNFLPLPSDFGKEPVLPAS</sequence>